<dbReference type="PANTHER" id="PTHR43095">
    <property type="entry name" value="SUGAR KINASE"/>
    <property type="match status" value="1"/>
</dbReference>
<evidence type="ECO:0000313" key="7">
    <source>
        <dbReference type="EMBL" id="MCU6766694.1"/>
    </source>
</evidence>
<proteinExistence type="inferred from homology"/>
<dbReference type="InterPro" id="IPR018484">
    <property type="entry name" value="FGGY_N"/>
</dbReference>
<evidence type="ECO:0000256" key="2">
    <source>
        <dbReference type="ARBA" id="ARBA00022679"/>
    </source>
</evidence>
<evidence type="ECO:0000256" key="4">
    <source>
        <dbReference type="RuleBase" id="RU003733"/>
    </source>
</evidence>
<dbReference type="PIRSF" id="PIRSF000538">
    <property type="entry name" value="GlpK"/>
    <property type="match status" value="1"/>
</dbReference>
<organism evidence="7 8">
    <name type="scientific">Blautia ammoniilytica</name>
    <dbReference type="NCBI Taxonomy" id="2981782"/>
    <lineage>
        <taxon>Bacteria</taxon>
        <taxon>Bacillati</taxon>
        <taxon>Bacillota</taxon>
        <taxon>Clostridia</taxon>
        <taxon>Lachnospirales</taxon>
        <taxon>Lachnospiraceae</taxon>
        <taxon>Blautia</taxon>
    </lineage>
</organism>
<dbReference type="InterPro" id="IPR018483">
    <property type="entry name" value="Carb_kinase_FGGY_CS"/>
</dbReference>
<dbReference type="GO" id="GO:0016301">
    <property type="term" value="F:kinase activity"/>
    <property type="evidence" value="ECO:0007669"/>
    <property type="project" value="UniProtKB-KW"/>
</dbReference>
<dbReference type="RefSeq" id="WP_158422502.1">
    <property type="nucleotide sequence ID" value="NZ_JAOQJL010000037.1"/>
</dbReference>
<gene>
    <name evidence="7" type="ORF">OCV61_15000</name>
</gene>
<evidence type="ECO:0000259" key="5">
    <source>
        <dbReference type="Pfam" id="PF00370"/>
    </source>
</evidence>
<evidence type="ECO:0000256" key="1">
    <source>
        <dbReference type="ARBA" id="ARBA00009156"/>
    </source>
</evidence>
<feature type="domain" description="Carbohydrate kinase FGGY N-terminal" evidence="5">
    <location>
        <begin position="5"/>
        <end position="249"/>
    </location>
</feature>
<dbReference type="PROSITE" id="PS00445">
    <property type="entry name" value="FGGY_KINASES_2"/>
    <property type="match status" value="1"/>
</dbReference>
<dbReference type="Gene3D" id="3.30.420.40">
    <property type="match status" value="2"/>
</dbReference>
<evidence type="ECO:0000259" key="6">
    <source>
        <dbReference type="Pfam" id="PF02782"/>
    </source>
</evidence>
<reference evidence="7 8" key="1">
    <citation type="journal article" date="2021" name="ISME Commun">
        <title>Automated analysis of genomic sequences facilitates high-throughput and comprehensive description of bacteria.</title>
        <authorList>
            <person name="Hitch T.C.A."/>
        </authorList>
    </citation>
    <scope>NUCLEOTIDE SEQUENCE [LARGE SCALE GENOMIC DNA]</scope>
    <source>
        <strain evidence="7 8">Sanger_23</strain>
    </source>
</reference>
<feature type="domain" description="Carbohydrate kinase FGGY C-terminal" evidence="6">
    <location>
        <begin position="259"/>
        <end position="450"/>
    </location>
</feature>
<keyword evidence="2 4" id="KW-0808">Transferase</keyword>
<dbReference type="Pfam" id="PF00370">
    <property type="entry name" value="FGGY_N"/>
    <property type="match status" value="1"/>
</dbReference>
<dbReference type="InterPro" id="IPR018485">
    <property type="entry name" value="FGGY_C"/>
</dbReference>
<evidence type="ECO:0000256" key="3">
    <source>
        <dbReference type="ARBA" id="ARBA00022777"/>
    </source>
</evidence>
<dbReference type="SUPFAM" id="SSF53067">
    <property type="entry name" value="Actin-like ATPase domain"/>
    <property type="match status" value="2"/>
</dbReference>
<dbReference type="Proteomes" id="UP001652409">
    <property type="component" value="Unassembled WGS sequence"/>
</dbReference>
<sequence length="506" mass="55837">MKKFISYDLGTGGVKASLFDEQLGVLANSFIEYGTKYTGGNFHEQAPQDWWNGVAKSTRKLLEETGTDPAEIVSLALSGHSLVTVPMDKNGNMLLQMVPIWSDTRAETEAKEFFESFSEEDWYMRTGNGFPAPCYSIFKLMWMKKNQPQVYEKTWKVLGSKDFINYKLTGKMYMDDSYASGTGAFDLKKRKMSDEILAVAGISKEIFPEIIPSHGIVGEVTEEAAAQTGLAPGTKVACGGVDNACMALGSVGGREGRVYTSLGSSSWIAVNTKEPVLDFKTKPYVFAHIQENMYTSAFSIFAGGSSFRWVRDTLCKDLLEKEDPYRVMTEEIRELPPGSNGVIFNPSLAGGTSQDKSVNIRGAFLGLNLGTGRAELVHAAMEGIAMNLKLSLDELEKHAELEKGIQFCGGGARNPYWMQMFADIFNRPIIKSNIDQNAASIGAAAIAAKAVGVLKDYSIIEKLHIKELECNPEQEKAEKYEKLMKVFSYTSQVLSDVGDYMKENMI</sequence>
<keyword evidence="3 4" id="KW-0418">Kinase</keyword>
<dbReference type="CDD" id="cd07805">
    <property type="entry name" value="ASKHA_NBD_FGGY_CvXK-like"/>
    <property type="match status" value="1"/>
</dbReference>
<dbReference type="Pfam" id="PF02782">
    <property type="entry name" value="FGGY_C"/>
    <property type="match status" value="1"/>
</dbReference>
<name>A0ABT2TZ27_9FIRM</name>
<dbReference type="InterPro" id="IPR043129">
    <property type="entry name" value="ATPase_NBD"/>
</dbReference>
<evidence type="ECO:0000313" key="8">
    <source>
        <dbReference type="Proteomes" id="UP001652409"/>
    </source>
</evidence>
<comment type="similarity">
    <text evidence="1 4">Belongs to the FGGY kinase family.</text>
</comment>
<comment type="caution">
    <text evidence="7">The sequence shown here is derived from an EMBL/GenBank/DDBJ whole genome shotgun (WGS) entry which is preliminary data.</text>
</comment>
<protein>
    <submittedName>
        <fullName evidence="7">FGGY family carbohydrate kinase</fullName>
    </submittedName>
</protein>
<keyword evidence="8" id="KW-1185">Reference proteome</keyword>
<dbReference type="EMBL" id="JAOQJL010000037">
    <property type="protein sequence ID" value="MCU6766694.1"/>
    <property type="molecule type" value="Genomic_DNA"/>
</dbReference>
<dbReference type="InterPro" id="IPR000577">
    <property type="entry name" value="Carb_kinase_FGGY"/>
</dbReference>
<dbReference type="InterPro" id="IPR050406">
    <property type="entry name" value="FGGY_Carb_Kinase"/>
</dbReference>
<accession>A0ABT2TZ27</accession>
<dbReference type="PANTHER" id="PTHR43095:SF5">
    <property type="entry name" value="XYLULOSE KINASE"/>
    <property type="match status" value="1"/>
</dbReference>